<sequence>MHYMVDIGDKINKISNMVHKGEYFVINRPRQYGKTTTMYMLEEHLKEEYLVFSISFEGIGDEIFRDEINFAHKFLKILSRAIRFSHKEMSEFILELAKETTDILDLSDAITEIVEKSEKEIIILIDEVDKSSNNQLFLNFLGMLRSKYLLRAQGKDFTFHSVILAGVYDVKNLKLKLRQDEEKKYNSPWNIAVNFNVDMSFSSVEIESMLKDYCLLENVEMNIREISEKLYYYTTGYPFLVSRICQIIDEEILLGENKRLWNEEDIIKAVKKLLIEKNTLFDDLIKNIENNTELGSYIFELMINGEDKTFNIHNPIIDLGVIFGYFRNIDGRVRIANGIYEQTLYNYYSSKLENKIDMTNYNFKDNFITKTGLDFEKVLLRFQQFMKEEYSNLDSKFIEREGRLLFLAFIKPIINGIGFDFKEVQISEEKRLDIVITYLKNKYLVELKIWRGEEYHQKGLKQLSDYLDNQELKVGYLLIYNFNKNKEYKNGKIMFEGKEIFIAWV</sequence>
<proteinExistence type="predicted"/>
<evidence type="ECO:0000313" key="2">
    <source>
        <dbReference type="Proteomes" id="UP000824633"/>
    </source>
</evidence>
<dbReference type="InterPro" id="IPR027417">
    <property type="entry name" value="P-loop_NTPase"/>
</dbReference>
<keyword evidence="2" id="KW-1185">Reference proteome</keyword>
<dbReference type="Gene3D" id="3.40.50.300">
    <property type="entry name" value="P-loop containing nucleotide triphosphate hydrolases"/>
    <property type="match status" value="1"/>
</dbReference>
<protein>
    <recommendedName>
        <fullName evidence="3">AAA family ATPase</fullName>
    </recommendedName>
</protein>
<reference evidence="2" key="1">
    <citation type="submission" date="2021-07" db="EMBL/GenBank/DDBJ databases">
        <title>Complete genome sequencing of a Clostridium isolate.</title>
        <authorList>
            <person name="Ueki A."/>
            <person name="Tonouchi A."/>
        </authorList>
    </citation>
    <scope>NUCLEOTIDE SEQUENCE [LARGE SCALE GENOMIC DNA]</scope>
    <source>
        <strain evidence="2">C5S11</strain>
    </source>
</reference>
<gene>
    <name evidence="1" type="ORF">psyc5s11_06890</name>
</gene>
<name>A0ABM7T0D9_9CLOT</name>
<dbReference type="EMBL" id="AP024849">
    <property type="protein sequence ID" value="BCZ44622.1"/>
    <property type="molecule type" value="Genomic_DNA"/>
</dbReference>
<organism evidence="1 2">
    <name type="scientific">Clostridium gelidum</name>
    <dbReference type="NCBI Taxonomy" id="704125"/>
    <lineage>
        <taxon>Bacteria</taxon>
        <taxon>Bacillati</taxon>
        <taxon>Bacillota</taxon>
        <taxon>Clostridia</taxon>
        <taxon>Eubacteriales</taxon>
        <taxon>Clostridiaceae</taxon>
        <taxon>Clostridium</taxon>
    </lineage>
</organism>
<dbReference type="Pfam" id="PF13366">
    <property type="entry name" value="PDDEXK_3"/>
    <property type="match status" value="1"/>
</dbReference>
<evidence type="ECO:0000313" key="1">
    <source>
        <dbReference type="EMBL" id="BCZ44622.1"/>
    </source>
</evidence>
<accession>A0ABM7T0D9</accession>
<dbReference type="InterPro" id="IPR026350">
    <property type="entry name" value="GxxExxY"/>
</dbReference>
<dbReference type="Proteomes" id="UP000824633">
    <property type="component" value="Chromosome"/>
</dbReference>
<dbReference type="SUPFAM" id="SSF52540">
    <property type="entry name" value="P-loop containing nucleoside triphosphate hydrolases"/>
    <property type="match status" value="1"/>
</dbReference>
<evidence type="ECO:0008006" key="3">
    <source>
        <dbReference type="Google" id="ProtNLM"/>
    </source>
</evidence>